<dbReference type="OrthoDB" id="3267146at2759"/>
<dbReference type="Pfam" id="PF00400">
    <property type="entry name" value="WD40"/>
    <property type="match status" value="1"/>
</dbReference>
<dbReference type="InterPro" id="IPR051179">
    <property type="entry name" value="WD_repeat_multifunction"/>
</dbReference>
<sequence>MAETCQEKALLSKECVLRGHAAGVECLAISPDGRLLVSGDDDAVVLIWDLKTGEQIQSISCPFNGAIGAIAWIQFRDSDDSCFVFGCADGSLHLYRRKSQSSAKFEFVSATSGEFEGPIEDLCFDFGHYRLAAVGGDGSSIFSAHPVQVVTVRAFCTSSDLCFH</sequence>
<accession>A0A0H2QYC4</accession>
<dbReference type="PROSITE" id="PS50294">
    <property type="entry name" value="WD_REPEATS_REGION"/>
    <property type="match status" value="1"/>
</dbReference>
<keyword evidence="1 3" id="KW-0853">WD repeat</keyword>
<dbReference type="InterPro" id="IPR015943">
    <property type="entry name" value="WD40/YVTN_repeat-like_dom_sf"/>
</dbReference>
<evidence type="ECO:0000256" key="2">
    <source>
        <dbReference type="ARBA" id="ARBA00022737"/>
    </source>
</evidence>
<dbReference type="Gene3D" id="2.130.10.10">
    <property type="entry name" value="YVTN repeat-like/Quinoprotein amine dehydrogenase"/>
    <property type="match status" value="1"/>
</dbReference>
<evidence type="ECO:0000313" key="4">
    <source>
        <dbReference type="EMBL" id="KLO03932.1"/>
    </source>
</evidence>
<feature type="repeat" description="WD" evidence="3">
    <location>
        <begin position="17"/>
        <end position="58"/>
    </location>
</feature>
<dbReference type="AlphaFoldDB" id="A0A0H2QYC4"/>
<dbReference type="EMBL" id="KQ086867">
    <property type="protein sequence ID" value="KLO03932.1"/>
    <property type="molecule type" value="Genomic_DNA"/>
</dbReference>
<gene>
    <name evidence="4" type="ORF">SCHPADRAFT_948166</name>
</gene>
<reference evidence="4 5" key="1">
    <citation type="submission" date="2015-04" db="EMBL/GenBank/DDBJ databases">
        <title>Complete genome sequence of Schizopora paradoxa KUC8140, a cosmopolitan wood degrader in East Asia.</title>
        <authorList>
            <consortium name="DOE Joint Genome Institute"/>
            <person name="Min B."/>
            <person name="Park H."/>
            <person name="Jang Y."/>
            <person name="Kim J.-J."/>
            <person name="Kim K.H."/>
            <person name="Pangilinan J."/>
            <person name="Lipzen A."/>
            <person name="Riley R."/>
            <person name="Grigoriev I.V."/>
            <person name="Spatafora J.W."/>
            <person name="Choi I.-G."/>
        </authorList>
    </citation>
    <scope>NUCLEOTIDE SEQUENCE [LARGE SCALE GENOMIC DNA]</scope>
    <source>
        <strain evidence="4 5">KUC8140</strain>
    </source>
</reference>
<dbReference type="InterPro" id="IPR001680">
    <property type="entry name" value="WD40_rpt"/>
</dbReference>
<keyword evidence="2" id="KW-0677">Repeat</keyword>
<organism evidence="4 5">
    <name type="scientific">Schizopora paradoxa</name>
    <dbReference type="NCBI Taxonomy" id="27342"/>
    <lineage>
        <taxon>Eukaryota</taxon>
        <taxon>Fungi</taxon>
        <taxon>Dikarya</taxon>
        <taxon>Basidiomycota</taxon>
        <taxon>Agaricomycotina</taxon>
        <taxon>Agaricomycetes</taxon>
        <taxon>Hymenochaetales</taxon>
        <taxon>Schizoporaceae</taxon>
        <taxon>Schizopora</taxon>
    </lineage>
</organism>
<dbReference type="PROSITE" id="PS50082">
    <property type="entry name" value="WD_REPEATS_2"/>
    <property type="match status" value="1"/>
</dbReference>
<evidence type="ECO:0000313" key="5">
    <source>
        <dbReference type="Proteomes" id="UP000053477"/>
    </source>
</evidence>
<dbReference type="STRING" id="27342.A0A0H2QYC4"/>
<dbReference type="PANTHER" id="PTHR19857">
    <property type="entry name" value="MITOCHONDRIAL DIVISION PROTEIN 1-RELATED"/>
    <property type="match status" value="1"/>
</dbReference>
<dbReference type="PROSITE" id="PS00678">
    <property type="entry name" value="WD_REPEATS_1"/>
    <property type="match status" value="1"/>
</dbReference>
<proteinExistence type="predicted"/>
<dbReference type="InterPro" id="IPR019775">
    <property type="entry name" value="WD40_repeat_CS"/>
</dbReference>
<evidence type="ECO:0000256" key="1">
    <source>
        <dbReference type="ARBA" id="ARBA00022574"/>
    </source>
</evidence>
<dbReference type="SUPFAM" id="SSF50978">
    <property type="entry name" value="WD40 repeat-like"/>
    <property type="match status" value="1"/>
</dbReference>
<dbReference type="Proteomes" id="UP000053477">
    <property type="component" value="Unassembled WGS sequence"/>
</dbReference>
<keyword evidence="5" id="KW-1185">Reference proteome</keyword>
<dbReference type="InParanoid" id="A0A0H2QYC4"/>
<dbReference type="SMART" id="SM00320">
    <property type="entry name" value="WD40"/>
    <property type="match status" value="3"/>
</dbReference>
<dbReference type="InterPro" id="IPR036322">
    <property type="entry name" value="WD40_repeat_dom_sf"/>
</dbReference>
<evidence type="ECO:0000256" key="3">
    <source>
        <dbReference type="PROSITE-ProRule" id="PRU00221"/>
    </source>
</evidence>
<protein>
    <submittedName>
        <fullName evidence="4">WD40 repeat-like protein</fullName>
    </submittedName>
</protein>
<name>A0A0H2QYC4_9AGAM</name>
<dbReference type="PANTHER" id="PTHR19857:SF8">
    <property type="entry name" value="ANGIO-ASSOCIATED MIGRATORY CELL PROTEIN"/>
    <property type="match status" value="1"/>
</dbReference>